<gene>
    <name evidence="1" type="ORF">PG993_007740</name>
</gene>
<dbReference type="Proteomes" id="UP001444661">
    <property type="component" value="Unassembled WGS sequence"/>
</dbReference>
<dbReference type="EMBL" id="JAQQWK010000006">
    <property type="protein sequence ID" value="KAK8039329.1"/>
    <property type="molecule type" value="Genomic_DNA"/>
</dbReference>
<keyword evidence="2" id="KW-1185">Reference proteome</keyword>
<comment type="caution">
    <text evidence="1">The sequence shown here is derived from an EMBL/GenBank/DDBJ whole genome shotgun (WGS) entry which is preliminary data.</text>
</comment>
<evidence type="ECO:0000313" key="1">
    <source>
        <dbReference type="EMBL" id="KAK8039329.1"/>
    </source>
</evidence>
<dbReference type="Gene3D" id="2.120.10.30">
    <property type="entry name" value="TolB, C-terminal domain"/>
    <property type="match status" value="1"/>
</dbReference>
<sequence length="485" mass="53083">MAGLRTPSVAVGILSVVLAYLYGTQVYRQLTIFGVFRTPSSTHVSAGDTIVVIEGTKHCEDLHWHEPSQRLFTACEGSQTTRFSWWPPLTNHEDPTALKDARGSLVVVDPKTQKSTELRLENFSGPFVTHGIDVTSDLEAPHGKGIYIFAINHLPNPAVYGDYPYGPAKPGTWDLPRAASQIEIFHHVVGSSSARHLRSVKHDLIRTPNDIQAININTVKQPLEFFVTNDHRYQHGRWRQIEDVYPGARWTDTVHVKLNSLEVGSKDSASSGIHATVALSGMWNNNGLGYARTTGELLVTSAMGATLYVGKHEHVEVAGGASPSPRINITDSIEFDSLVDNPSFFYDEADPASNGVVLAGVGDIFSIPRHHNDTGGTTTREAGGVPPRNDARVWFAQPRFDLVLQKRVWEKTLLFQDDGSRIRTASTAVLVTVGPPSSSLKAEGGKRQGWLYVTGFWAENMIAVKVDIPNPAGDPGLFGLPQKKK</sequence>
<proteinExistence type="predicted"/>
<protein>
    <submittedName>
        <fullName evidence="1">Uncharacterized protein</fullName>
    </submittedName>
</protein>
<dbReference type="PANTHER" id="PTHR11799">
    <property type="entry name" value="PARAOXONASE"/>
    <property type="match status" value="1"/>
</dbReference>
<dbReference type="InterPro" id="IPR011042">
    <property type="entry name" value="6-blade_b-propeller_TolB-like"/>
</dbReference>
<accession>A0ABR1SYC0</accession>
<reference evidence="1 2" key="1">
    <citation type="submission" date="2023-01" db="EMBL/GenBank/DDBJ databases">
        <title>Analysis of 21 Apiospora genomes using comparative genomics revels a genus with tremendous synthesis potential of carbohydrate active enzymes and secondary metabolites.</title>
        <authorList>
            <person name="Sorensen T."/>
        </authorList>
    </citation>
    <scope>NUCLEOTIDE SEQUENCE [LARGE SCALE GENOMIC DNA]</scope>
    <source>
        <strain evidence="1 2">CBS 33761</strain>
    </source>
</reference>
<dbReference type="PANTHER" id="PTHR11799:SF12">
    <property type="entry name" value="PARAOXONASE-RELATED"/>
    <property type="match status" value="1"/>
</dbReference>
<organism evidence="1 2">
    <name type="scientific">Apiospora rasikravindrae</name>
    <dbReference type="NCBI Taxonomy" id="990691"/>
    <lineage>
        <taxon>Eukaryota</taxon>
        <taxon>Fungi</taxon>
        <taxon>Dikarya</taxon>
        <taxon>Ascomycota</taxon>
        <taxon>Pezizomycotina</taxon>
        <taxon>Sordariomycetes</taxon>
        <taxon>Xylariomycetidae</taxon>
        <taxon>Amphisphaeriales</taxon>
        <taxon>Apiosporaceae</taxon>
        <taxon>Apiospora</taxon>
    </lineage>
</organism>
<evidence type="ECO:0000313" key="2">
    <source>
        <dbReference type="Proteomes" id="UP001444661"/>
    </source>
</evidence>
<dbReference type="InterPro" id="IPR051288">
    <property type="entry name" value="Serum_paraoxonase/arylesterase"/>
</dbReference>
<name>A0ABR1SYC0_9PEZI</name>